<comment type="caution">
    <text evidence="1">The sequence shown here is derived from an EMBL/GenBank/DDBJ whole genome shotgun (WGS) entry which is preliminary data.</text>
</comment>
<gene>
    <name evidence="1" type="ORF">AB1300_11255</name>
    <name evidence="2" type="ORF">AB1300_12800</name>
</gene>
<reference evidence="1 3" key="1">
    <citation type="submission" date="2024-07" db="EMBL/GenBank/DDBJ databases">
        <title>Characterization of a bacterium isolated from hydrolysated instant sea cucumber by whole-genome sequencing and metabolomics.</title>
        <authorList>
            <person name="Luo X."/>
            <person name="Zhang Z."/>
            <person name="Zheng Z."/>
            <person name="Zhang W."/>
            <person name="Ming T."/>
            <person name="Jiao L."/>
            <person name="Su X."/>
            <person name="Kong F."/>
            <person name="Xu J."/>
        </authorList>
    </citation>
    <scope>NUCLEOTIDE SEQUENCE [LARGE SCALE GENOMIC DNA]</scope>
    <source>
        <strain evidence="1 3">XL-2024</strain>
    </source>
</reference>
<dbReference type="Proteomes" id="UP001558534">
    <property type="component" value="Unassembled WGS sequence"/>
</dbReference>
<dbReference type="EMBL" id="JBFRHK010000006">
    <property type="protein sequence ID" value="MEX3745713.1"/>
    <property type="molecule type" value="Genomic_DNA"/>
</dbReference>
<sequence length="79" mass="9342">MINENKVDWCPLCDQGWVIVVKDIQTSNLYVCCKECESEWKSPFEITQEQCLPFNTYAKYDFPTEDEVISYGWAEFIKT</sequence>
<dbReference type="EMBL" id="JBFRHK010000007">
    <property type="protein sequence ID" value="MEX3746013.1"/>
    <property type="molecule type" value="Genomic_DNA"/>
</dbReference>
<keyword evidence="3" id="KW-1185">Reference proteome</keyword>
<evidence type="ECO:0000313" key="3">
    <source>
        <dbReference type="Proteomes" id="UP001558534"/>
    </source>
</evidence>
<dbReference type="RefSeq" id="WP_368636592.1">
    <property type="nucleotide sequence ID" value="NZ_JBFRHK010000006.1"/>
</dbReference>
<evidence type="ECO:0000313" key="2">
    <source>
        <dbReference type="EMBL" id="MEX3746013.1"/>
    </source>
</evidence>
<protein>
    <submittedName>
        <fullName evidence="1">Uncharacterized protein</fullName>
    </submittedName>
</protein>
<evidence type="ECO:0000313" key="1">
    <source>
        <dbReference type="EMBL" id="MEX3745713.1"/>
    </source>
</evidence>
<proteinExistence type="predicted"/>
<accession>A0ABV3VXS4</accession>
<organism evidence="1 3">
    <name type="scientific">Lysinibacillus xylanilyticus</name>
    <dbReference type="NCBI Taxonomy" id="582475"/>
    <lineage>
        <taxon>Bacteria</taxon>
        <taxon>Bacillati</taxon>
        <taxon>Bacillota</taxon>
        <taxon>Bacilli</taxon>
        <taxon>Bacillales</taxon>
        <taxon>Bacillaceae</taxon>
        <taxon>Lysinibacillus</taxon>
    </lineage>
</organism>
<name>A0ABV3VXS4_9BACI</name>